<keyword evidence="1" id="KW-0812">Transmembrane</keyword>
<keyword evidence="1" id="KW-0472">Membrane</keyword>
<keyword evidence="1" id="KW-1133">Transmembrane helix</keyword>
<evidence type="ECO:0000313" key="3">
    <source>
        <dbReference type="Proteomes" id="UP000192660"/>
    </source>
</evidence>
<feature type="transmembrane region" description="Helical" evidence="1">
    <location>
        <begin position="6"/>
        <end position="25"/>
    </location>
</feature>
<accession>A0A1W1W703</accession>
<sequence>MQRRKWLIAGGVFVLICGMVGYWATRGHGTRFFTHAPRVISVPSHRSRPHLEALSLQSSQASAWTALQRRHQTLMTIEWRSISQQIPGFSSASLGQLTPTLLGASSSLKDPVLETPGFQHTIAIWQQDLSHIPHTVAPSGIPTAVWDAAWNQTLQDVDQAVGPDPLALDEQLAPHEGHAFQRLIVHRYALWHTWQAQHAWMTTIFVSVGPFRRPYHRVVSWTVIRPPVHLSTSQLHVITMTRVPFIVTEYLITAQHQTLSFAQSGFVVLGLFRVNQTWHWALETLVLSPPTTLPAYPKPSSTK</sequence>
<proteinExistence type="predicted"/>
<dbReference type="EMBL" id="FWWY01000001">
    <property type="protein sequence ID" value="SMC02058.1"/>
    <property type="molecule type" value="Genomic_DNA"/>
</dbReference>
<reference evidence="3" key="1">
    <citation type="submission" date="2017-04" db="EMBL/GenBank/DDBJ databases">
        <authorList>
            <person name="Varghese N."/>
            <person name="Submissions S."/>
        </authorList>
    </citation>
    <scope>NUCLEOTIDE SEQUENCE [LARGE SCALE GENOMIC DNA]</scope>
    <source>
        <strain evidence="3">DSM 9293</strain>
    </source>
</reference>
<keyword evidence="3" id="KW-1185">Reference proteome</keyword>
<gene>
    <name evidence="2" type="ORF">SAMN00768000_0269</name>
</gene>
<dbReference type="Proteomes" id="UP000192660">
    <property type="component" value="Unassembled WGS sequence"/>
</dbReference>
<evidence type="ECO:0000313" key="2">
    <source>
        <dbReference type="EMBL" id="SMC02058.1"/>
    </source>
</evidence>
<dbReference type="OrthoDB" id="9996929at2"/>
<organism evidence="2 3">
    <name type="scientific">Sulfobacillus thermosulfidooxidans (strain DSM 9293 / VKM B-1269 / AT-1)</name>
    <dbReference type="NCBI Taxonomy" id="929705"/>
    <lineage>
        <taxon>Bacteria</taxon>
        <taxon>Bacillati</taxon>
        <taxon>Bacillota</taxon>
        <taxon>Clostridia</taxon>
        <taxon>Eubacteriales</taxon>
        <taxon>Clostridiales Family XVII. Incertae Sedis</taxon>
        <taxon>Sulfobacillus</taxon>
    </lineage>
</organism>
<name>A0A1W1W703_SULTA</name>
<evidence type="ECO:0000256" key="1">
    <source>
        <dbReference type="SAM" id="Phobius"/>
    </source>
</evidence>
<dbReference type="RefSeq" id="WP_084660786.1">
    <property type="nucleotide sequence ID" value="NZ_FWWY01000001.1"/>
</dbReference>
<dbReference type="AlphaFoldDB" id="A0A1W1W703"/>
<protein>
    <submittedName>
        <fullName evidence="2">Uncharacterized protein</fullName>
    </submittedName>
</protein>